<evidence type="ECO:0000313" key="3">
    <source>
        <dbReference type="Proteomes" id="UP000000739"/>
    </source>
</evidence>
<dbReference type="HOGENOM" id="CLU_1934602_0_0_7"/>
<accession>B8F915</accession>
<reference evidence="2 3" key="1">
    <citation type="journal article" date="2012" name="Environ. Microbiol.">
        <title>The genome sequence of Desulfatibacillum alkenivorans AK-01: a blueprint for anaerobic alkane oxidation.</title>
        <authorList>
            <person name="Callaghan A.V."/>
            <person name="Morris B.E."/>
            <person name="Pereira I.A."/>
            <person name="McInerney M.J."/>
            <person name="Austin R.N."/>
            <person name="Groves J.T."/>
            <person name="Kukor J.J."/>
            <person name="Suflita J.M."/>
            <person name="Young L.Y."/>
            <person name="Zylstra G.J."/>
            <person name="Wawrik B."/>
        </authorList>
    </citation>
    <scope>NUCLEOTIDE SEQUENCE [LARGE SCALE GENOMIC DNA]</scope>
    <source>
        <strain evidence="2 3">AK-01</strain>
    </source>
</reference>
<dbReference type="Gene3D" id="1.20.120.1490">
    <property type="match status" value="1"/>
</dbReference>
<dbReference type="RefSeq" id="WP_012609487.1">
    <property type="nucleotide sequence ID" value="NC_011768.1"/>
</dbReference>
<evidence type="ECO:0000313" key="2">
    <source>
        <dbReference type="EMBL" id="ACL02047.1"/>
    </source>
</evidence>
<dbReference type="Proteomes" id="UP000000739">
    <property type="component" value="Chromosome"/>
</dbReference>
<dbReference type="eggNOG" id="COG3678">
    <property type="taxonomic scope" value="Bacteria"/>
</dbReference>
<feature type="chain" id="PRO_5002872105" evidence="1">
    <location>
        <begin position="24"/>
        <end position="130"/>
    </location>
</feature>
<dbReference type="KEGG" id="dal:Dalk_0338"/>
<evidence type="ECO:0000256" key="1">
    <source>
        <dbReference type="SAM" id="SignalP"/>
    </source>
</evidence>
<keyword evidence="3" id="KW-1185">Reference proteome</keyword>
<organism evidence="2 3">
    <name type="scientific">Desulfatibacillum aliphaticivorans</name>
    <dbReference type="NCBI Taxonomy" id="218208"/>
    <lineage>
        <taxon>Bacteria</taxon>
        <taxon>Pseudomonadati</taxon>
        <taxon>Thermodesulfobacteriota</taxon>
        <taxon>Desulfobacteria</taxon>
        <taxon>Desulfobacterales</taxon>
        <taxon>Desulfatibacillaceae</taxon>
        <taxon>Desulfatibacillum</taxon>
    </lineage>
</organism>
<feature type="signal peptide" evidence="1">
    <location>
        <begin position="1"/>
        <end position="23"/>
    </location>
</feature>
<proteinExistence type="predicted"/>
<protein>
    <submittedName>
        <fullName evidence="2">Zinc-resistance associated protein</fullName>
    </submittedName>
</protein>
<dbReference type="EMBL" id="CP001322">
    <property type="protein sequence ID" value="ACL02047.1"/>
    <property type="molecule type" value="Genomic_DNA"/>
</dbReference>
<keyword evidence="1" id="KW-0732">Signal</keyword>
<name>B8F915_DESAL</name>
<sequence>MKKLATGVVTLVMVGLLAGSALAWECWGGGRGYGANYNNYNAESLEARNKFLSETADLRKDLAAKRTQLDAVMSSANPDAEAAGKISREIFDIKEQLRVKADAAGIAGPLAGNGYGCKGQGRRGGGNCWR</sequence>
<dbReference type="AlphaFoldDB" id="B8F915"/>
<gene>
    <name evidence="2" type="ordered locus">Dalk_0338</name>
</gene>